<organism evidence="1">
    <name type="scientific">Timspurckia oligopyrenoides</name>
    <dbReference type="NCBI Taxonomy" id="708627"/>
    <lineage>
        <taxon>Eukaryota</taxon>
        <taxon>Rhodophyta</taxon>
        <taxon>Bangiophyceae</taxon>
        <taxon>Porphyridiales</taxon>
        <taxon>Porphyridiaceae</taxon>
        <taxon>Timspurckia</taxon>
    </lineage>
</organism>
<dbReference type="EMBL" id="HBFP01013306">
    <property type="protein sequence ID" value="CAD8825224.1"/>
    <property type="molecule type" value="Transcribed_RNA"/>
</dbReference>
<dbReference type="CDD" id="cd00821">
    <property type="entry name" value="PH"/>
    <property type="match status" value="1"/>
</dbReference>
<sequence>MDLVEKKNSIEEMLSGEVVVSLCYCSGSWDSRYVEDRPSGFTSPDIMVSIQKKGSRSFTEKLGSSKHFQKRNVHLRDGCLTVFEDGRSSTFSCELAGASIKRCTRFHVMTITLPGKESYILMLRFPDSVICDTWNEMIQRAVTRPILKQSNSLSQDMFSSGDRRSTEEVKRWQYLVSNSSIEKDLNISSCIRSTSSSSFGSGQYSQIAAA</sequence>
<dbReference type="SUPFAM" id="SSF50729">
    <property type="entry name" value="PH domain-like"/>
    <property type="match status" value="1"/>
</dbReference>
<gene>
    <name evidence="1" type="ORF">TOLI1172_LOCUS9623</name>
</gene>
<reference evidence="1" key="1">
    <citation type="submission" date="2021-01" db="EMBL/GenBank/DDBJ databases">
        <authorList>
            <person name="Corre E."/>
            <person name="Pelletier E."/>
            <person name="Niang G."/>
            <person name="Scheremetjew M."/>
            <person name="Finn R."/>
            <person name="Kale V."/>
            <person name="Holt S."/>
            <person name="Cochrane G."/>
            <person name="Meng A."/>
            <person name="Brown T."/>
            <person name="Cohen L."/>
        </authorList>
    </citation>
    <scope>NUCLEOTIDE SEQUENCE</scope>
    <source>
        <strain evidence="1">CCMP3278</strain>
    </source>
</reference>
<protein>
    <recommendedName>
        <fullName evidence="2">PH domain-containing protein</fullName>
    </recommendedName>
</protein>
<evidence type="ECO:0000313" key="1">
    <source>
        <dbReference type="EMBL" id="CAD8825224.1"/>
    </source>
</evidence>
<accession>A0A6T6NSW7</accession>
<name>A0A6T6NSW7_9RHOD</name>
<evidence type="ECO:0008006" key="2">
    <source>
        <dbReference type="Google" id="ProtNLM"/>
    </source>
</evidence>
<dbReference type="AlphaFoldDB" id="A0A6T6NSW7"/>
<proteinExistence type="predicted"/>